<comment type="caution">
    <text evidence="1">The sequence shown here is derived from an EMBL/GenBank/DDBJ whole genome shotgun (WGS) entry which is preliminary data.</text>
</comment>
<dbReference type="EMBL" id="JYDJ01000469">
    <property type="protein sequence ID" value="KRX35146.1"/>
    <property type="molecule type" value="Genomic_DNA"/>
</dbReference>
<name>A0A0V0T830_9BILA</name>
<dbReference type="Proteomes" id="UP000055048">
    <property type="component" value="Unassembled WGS sequence"/>
</dbReference>
<protein>
    <submittedName>
        <fullName evidence="1">Uncharacterized protein</fullName>
    </submittedName>
</protein>
<proteinExistence type="predicted"/>
<evidence type="ECO:0000313" key="2">
    <source>
        <dbReference type="Proteomes" id="UP000055048"/>
    </source>
</evidence>
<evidence type="ECO:0000313" key="1">
    <source>
        <dbReference type="EMBL" id="KRX35146.1"/>
    </source>
</evidence>
<dbReference type="OrthoDB" id="5920964at2759"/>
<accession>A0A0V0T830</accession>
<reference evidence="1 2" key="1">
    <citation type="submission" date="2015-01" db="EMBL/GenBank/DDBJ databases">
        <title>Evolution of Trichinella species and genotypes.</title>
        <authorList>
            <person name="Korhonen P.K."/>
            <person name="Edoardo P."/>
            <person name="Giuseppe L.R."/>
            <person name="Gasser R.B."/>
        </authorList>
    </citation>
    <scope>NUCLEOTIDE SEQUENCE [LARGE SCALE GENOMIC DNA]</scope>
    <source>
        <strain evidence="1">ISS417</strain>
    </source>
</reference>
<keyword evidence="2" id="KW-1185">Reference proteome</keyword>
<organism evidence="1 2">
    <name type="scientific">Trichinella murrelli</name>
    <dbReference type="NCBI Taxonomy" id="144512"/>
    <lineage>
        <taxon>Eukaryota</taxon>
        <taxon>Metazoa</taxon>
        <taxon>Ecdysozoa</taxon>
        <taxon>Nematoda</taxon>
        <taxon>Enoplea</taxon>
        <taxon>Dorylaimia</taxon>
        <taxon>Trichinellida</taxon>
        <taxon>Trichinellidae</taxon>
        <taxon>Trichinella</taxon>
    </lineage>
</organism>
<sequence>MYYAYLSFQIKLTTGKLSMEINFKCKMPKLMKGATPNELVKRCDGRSDGKLSMEINFKCKMPKLMKGATPNELVKRCDGRSDVNHWIKSTRASETITQKHSDAYRSSWGVTITTRLALKQSLSTTSIANLHNCL</sequence>
<dbReference type="AlphaFoldDB" id="A0A0V0T830"/>
<gene>
    <name evidence="1" type="ORF">T05_14268</name>
</gene>